<feature type="compositionally biased region" description="Acidic residues" evidence="1">
    <location>
        <begin position="84"/>
        <end position="101"/>
    </location>
</feature>
<gene>
    <name evidence="2" type="ORF">PACLA_8A022023</name>
</gene>
<sequence>QRAGVVALVLKYYFSGILERVNEMQYADRQNAFQREAANLAIRQRIEGAQDENIAGNNGEVDEVPIPPVQNNVNGNVVFLLEQEQAEQEQEPEPDGNEDEQVPPAQDPPQAMPIPIPGNGEERHPYHALARENAEALNALLNREIPVMTQQLQQTMELMNQLIRRSWIIEIH</sequence>
<dbReference type="EMBL" id="CACRXK020024084">
    <property type="protein sequence ID" value="CAB4038332.1"/>
    <property type="molecule type" value="Genomic_DNA"/>
</dbReference>
<evidence type="ECO:0000256" key="1">
    <source>
        <dbReference type="SAM" id="MobiDB-lite"/>
    </source>
</evidence>
<evidence type="ECO:0000313" key="3">
    <source>
        <dbReference type="Proteomes" id="UP001152795"/>
    </source>
</evidence>
<dbReference type="Proteomes" id="UP001152795">
    <property type="component" value="Unassembled WGS sequence"/>
</dbReference>
<feature type="region of interest" description="Disordered" evidence="1">
    <location>
        <begin position="81"/>
        <end position="123"/>
    </location>
</feature>
<keyword evidence="3" id="KW-1185">Reference proteome</keyword>
<dbReference type="AlphaFoldDB" id="A0A7D9LST6"/>
<reference evidence="2" key="1">
    <citation type="submission" date="2020-04" db="EMBL/GenBank/DDBJ databases">
        <authorList>
            <person name="Alioto T."/>
            <person name="Alioto T."/>
            <person name="Gomez Garrido J."/>
        </authorList>
    </citation>
    <scope>NUCLEOTIDE SEQUENCE</scope>
    <source>
        <strain evidence="2">A484AB</strain>
    </source>
</reference>
<protein>
    <submittedName>
        <fullName evidence="2">Uncharacterized protein</fullName>
    </submittedName>
</protein>
<name>A0A7D9LST6_PARCT</name>
<evidence type="ECO:0000313" key="2">
    <source>
        <dbReference type="EMBL" id="CAB4038332.1"/>
    </source>
</evidence>
<comment type="caution">
    <text evidence="2">The sequence shown here is derived from an EMBL/GenBank/DDBJ whole genome shotgun (WGS) entry which is preliminary data.</text>
</comment>
<feature type="non-terminal residue" evidence="2">
    <location>
        <position position="1"/>
    </location>
</feature>
<proteinExistence type="predicted"/>
<feature type="compositionally biased region" description="Pro residues" evidence="1">
    <location>
        <begin position="105"/>
        <end position="116"/>
    </location>
</feature>
<accession>A0A7D9LST6</accession>
<organism evidence="2 3">
    <name type="scientific">Paramuricea clavata</name>
    <name type="common">Red gorgonian</name>
    <name type="synonym">Violescent sea-whip</name>
    <dbReference type="NCBI Taxonomy" id="317549"/>
    <lineage>
        <taxon>Eukaryota</taxon>
        <taxon>Metazoa</taxon>
        <taxon>Cnidaria</taxon>
        <taxon>Anthozoa</taxon>
        <taxon>Octocorallia</taxon>
        <taxon>Malacalcyonacea</taxon>
        <taxon>Plexauridae</taxon>
        <taxon>Paramuricea</taxon>
    </lineage>
</organism>